<dbReference type="Proteomes" id="UP001457282">
    <property type="component" value="Unassembled WGS sequence"/>
</dbReference>
<dbReference type="EMBL" id="JBEDUW010000003">
    <property type="protein sequence ID" value="KAK9940874.1"/>
    <property type="molecule type" value="Genomic_DNA"/>
</dbReference>
<reference evidence="2 3" key="1">
    <citation type="journal article" date="2023" name="G3 (Bethesda)">
        <title>A chromosome-length genome assembly and annotation of blackberry (Rubus argutus, cv. 'Hillquist').</title>
        <authorList>
            <person name="Bruna T."/>
            <person name="Aryal R."/>
            <person name="Dudchenko O."/>
            <person name="Sargent D.J."/>
            <person name="Mead D."/>
            <person name="Buti M."/>
            <person name="Cavallini A."/>
            <person name="Hytonen T."/>
            <person name="Andres J."/>
            <person name="Pham M."/>
            <person name="Weisz D."/>
            <person name="Mascagni F."/>
            <person name="Usai G."/>
            <person name="Natali L."/>
            <person name="Bassil N."/>
            <person name="Fernandez G.E."/>
            <person name="Lomsadze A."/>
            <person name="Armour M."/>
            <person name="Olukolu B."/>
            <person name="Poorten T."/>
            <person name="Britton C."/>
            <person name="Davik J."/>
            <person name="Ashrafi H."/>
            <person name="Aiden E.L."/>
            <person name="Borodovsky M."/>
            <person name="Worthington M."/>
        </authorList>
    </citation>
    <scope>NUCLEOTIDE SEQUENCE [LARGE SCALE GENOMIC DNA]</scope>
    <source>
        <strain evidence="2">PI 553951</strain>
    </source>
</reference>
<dbReference type="AlphaFoldDB" id="A0AAW1XYA5"/>
<gene>
    <name evidence="2" type="ORF">M0R45_017514</name>
</gene>
<protein>
    <submittedName>
        <fullName evidence="2">Uncharacterized protein</fullName>
    </submittedName>
</protein>
<organism evidence="2 3">
    <name type="scientific">Rubus argutus</name>
    <name type="common">Southern blackberry</name>
    <dbReference type="NCBI Taxonomy" id="59490"/>
    <lineage>
        <taxon>Eukaryota</taxon>
        <taxon>Viridiplantae</taxon>
        <taxon>Streptophyta</taxon>
        <taxon>Embryophyta</taxon>
        <taxon>Tracheophyta</taxon>
        <taxon>Spermatophyta</taxon>
        <taxon>Magnoliopsida</taxon>
        <taxon>eudicotyledons</taxon>
        <taxon>Gunneridae</taxon>
        <taxon>Pentapetalae</taxon>
        <taxon>rosids</taxon>
        <taxon>fabids</taxon>
        <taxon>Rosales</taxon>
        <taxon>Rosaceae</taxon>
        <taxon>Rosoideae</taxon>
        <taxon>Rosoideae incertae sedis</taxon>
        <taxon>Rubus</taxon>
    </lineage>
</organism>
<dbReference type="InterPro" id="IPR002213">
    <property type="entry name" value="UDP_glucos_trans"/>
</dbReference>
<keyword evidence="1" id="KW-0808">Transferase</keyword>
<accession>A0AAW1XYA5</accession>
<dbReference type="Gene3D" id="3.40.50.2000">
    <property type="entry name" value="Glycogen Phosphorylase B"/>
    <property type="match status" value="2"/>
</dbReference>
<evidence type="ECO:0000313" key="3">
    <source>
        <dbReference type="Proteomes" id="UP001457282"/>
    </source>
</evidence>
<evidence type="ECO:0000313" key="2">
    <source>
        <dbReference type="EMBL" id="KAK9940874.1"/>
    </source>
</evidence>
<dbReference type="Pfam" id="PF00201">
    <property type="entry name" value="UDPGT"/>
    <property type="match status" value="1"/>
</dbReference>
<sequence length="177" mass="19744">MDEIAAGLRVGGIRFIWVARGESSRLKQSCGDMGLVVPWCEQLKVLCHCSVGAFWTHCGWNSTLEAVFAGVPMLTFPLFLDQVPNSSQIVEDWRIGKRVREVQRDQILMTRKEVAETVQRFMDLESGDGKEMRKRAKELGDLCHQAIAKGGSSDKNLDGFISDITKAAAIKRTDVPF</sequence>
<dbReference type="PANTHER" id="PTHR48045:SF22">
    <property type="entry name" value="UDP-GLUCURONOSYL_UDP-GLUCOSYLTRANSFERASE"/>
    <property type="match status" value="1"/>
</dbReference>
<comment type="caution">
    <text evidence="2">The sequence shown here is derived from an EMBL/GenBank/DDBJ whole genome shotgun (WGS) entry which is preliminary data.</text>
</comment>
<evidence type="ECO:0000256" key="1">
    <source>
        <dbReference type="ARBA" id="ARBA00022679"/>
    </source>
</evidence>
<keyword evidence="3" id="KW-1185">Reference proteome</keyword>
<dbReference type="GO" id="GO:0008194">
    <property type="term" value="F:UDP-glycosyltransferase activity"/>
    <property type="evidence" value="ECO:0007669"/>
    <property type="project" value="InterPro"/>
</dbReference>
<proteinExistence type="predicted"/>
<name>A0AAW1XYA5_RUBAR</name>
<dbReference type="PANTHER" id="PTHR48045">
    <property type="entry name" value="UDP-GLYCOSYLTRANSFERASE 72B1"/>
    <property type="match status" value="1"/>
</dbReference>
<dbReference type="SUPFAM" id="SSF53756">
    <property type="entry name" value="UDP-Glycosyltransferase/glycogen phosphorylase"/>
    <property type="match status" value="1"/>
</dbReference>
<dbReference type="CDD" id="cd03784">
    <property type="entry name" value="GT1_Gtf-like"/>
    <property type="match status" value="1"/>
</dbReference>